<dbReference type="PANTHER" id="PTHR43788:SF8">
    <property type="entry name" value="DNA-BINDING PROTEIN SMUBP-2"/>
    <property type="match status" value="1"/>
</dbReference>
<dbReference type="KEGG" id="tbk:HF295_02550"/>
<reference evidence="7 8" key="1">
    <citation type="submission" date="2020-04" db="EMBL/GenBank/DDBJ databases">
        <authorList>
            <person name="Zheng R.K."/>
            <person name="Sun C.M."/>
        </authorList>
    </citation>
    <scope>NUCLEOTIDE SEQUENCE [LARGE SCALE GENOMIC DNA]</scope>
    <source>
        <strain evidence="8">zrk29</strain>
    </source>
</reference>
<evidence type="ECO:0000256" key="4">
    <source>
        <dbReference type="ARBA" id="ARBA00022806"/>
    </source>
</evidence>
<evidence type="ECO:0000256" key="2">
    <source>
        <dbReference type="ARBA" id="ARBA00022741"/>
    </source>
</evidence>
<dbReference type="GO" id="GO:0005524">
    <property type="term" value="F:ATP binding"/>
    <property type="evidence" value="ECO:0007669"/>
    <property type="project" value="UniProtKB-KW"/>
</dbReference>
<dbReference type="Proteomes" id="UP000512167">
    <property type="component" value="Chromosome"/>
</dbReference>
<name>A0A7L6N2M4_9MOLU</name>
<dbReference type="PROSITE" id="PS50967">
    <property type="entry name" value="HRDC"/>
    <property type="match status" value="1"/>
</dbReference>
<dbReference type="Gene3D" id="3.40.50.300">
    <property type="entry name" value="P-loop containing nucleotide triphosphate hydrolases"/>
    <property type="match status" value="2"/>
</dbReference>
<protein>
    <submittedName>
        <fullName evidence="7">DUF4011 domain-containing protein</fullName>
    </submittedName>
</protein>
<dbReference type="PANTHER" id="PTHR43788">
    <property type="entry name" value="DNA2/NAM7 HELICASE FAMILY MEMBER"/>
    <property type="match status" value="1"/>
</dbReference>
<dbReference type="Pfam" id="PF13087">
    <property type="entry name" value="AAA_12"/>
    <property type="match status" value="1"/>
</dbReference>
<gene>
    <name evidence="7" type="ORF">HF295_02550</name>
</gene>
<dbReference type="Pfam" id="PF18741">
    <property type="entry name" value="MTES_1575"/>
    <property type="match status" value="1"/>
</dbReference>
<evidence type="ECO:0000313" key="7">
    <source>
        <dbReference type="EMBL" id="QLY39801.1"/>
    </source>
</evidence>
<dbReference type="InterPro" id="IPR027417">
    <property type="entry name" value="P-loop_NTPase"/>
</dbReference>
<keyword evidence="5" id="KW-0067">ATP-binding</keyword>
<evidence type="ECO:0000256" key="1">
    <source>
        <dbReference type="ARBA" id="ARBA00007913"/>
    </source>
</evidence>
<organism evidence="7 8">
    <name type="scientific">Hujiaoplasma nucleasis</name>
    <dbReference type="NCBI Taxonomy" id="2725268"/>
    <lineage>
        <taxon>Bacteria</taxon>
        <taxon>Bacillati</taxon>
        <taxon>Mycoplasmatota</taxon>
        <taxon>Mollicutes</taxon>
        <taxon>Candidatus Izemoplasmatales</taxon>
        <taxon>Hujiaoplasmataceae</taxon>
        <taxon>Hujiaoplasma</taxon>
    </lineage>
</organism>
<dbReference type="AlphaFoldDB" id="A0A7L6N2M4"/>
<keyword evidence="8" id="KW-1185">Reference proteome</keyword>
<evidence type="ECO:0000259" key="6">
    <source>
        <dbReference type="PROSITE" id="PS50967"/>
    </source>
</evidence>
<dbReference type="InterPro" id="IPR041677">
    <property type="entry name" value="DNA2/NAM7_AAA_11"/>
</dbReference>
<dbReference type="InterPro" id="IPR047187">
    <property type="entry name" value="SF1_C_Upf1"/>
</dbReference>
<dbReference type="CDD" id="cd18808">
    <property type="entry name" value="SF1_C_Upf1"/>
    <property type="match status" value="1"/>
</dbReference>
<dbReference type="InterPro" id="IPR044876">
    <property type="entry name" value="HRDC_dom_sf"/>
</dbReference>
<dbReference type="InterPro" id="IPR049468">
    <property type="entry name" value="Restrct_endonuc-II-like_dom"/>
</dbReference>
<evidence type="ECO:0000256" key="5">
    <source>
        <dbReference type="ARBA" id="ARBA00022840"/>
    </source>
</evidence>
<accession>A0A7L6N2M4</accession>
<sequence>MARRNPLLENLYDLRDTLRSKLLDEGEAKVICTDEAIQQMAKMKPSRLSDFLAIPGLDSDFLERFAHHFLKALYDYTAQDVKKVKFSMHASHVLDHYKDRLTDISKTNPNIYTGRIEKTRNFDLFDESKTNDLIDFISLKKKFLSFDDADELVFNHMTTLYRQINKDYKDQGTYHLYLAYPYVEALDKKEDFPIKAPLAYMPVVLERKQKKYQLSFNKEKDIVINRDLILTLLKLEPSLQETKAPDLEDLSYKTLKELLIPYYNAYGLNLKCPKKQEFIAFKSLLKDQFIKSKPKGFNLKPYITFGRYQLFSSMIQKDMGQIIESNTYNELLEGLIDEEHLYDQEQSLDLHTSNEDVNESGLVYINDINFSQEKVLDLIDKEKKIVIWGPPGTGKSQTITSLIAHQVLRNENVLLVSEKKVALDVIYHRLGQASKHTMFIDDASDKNVFYTQLSGFIEQSPPSRLHNNDIYRLEEEIKALDKTFNQALKLLYKKNKQYKPLSEFYNRYLQDKDILEDLTPKKVYKLINQALDQVDFKDIENLENTFDKDQKLNDYLNHHYVISSYPWFQKLETKISRSSIIEFETFMNDLSRYLEAQKHAWFFKRRKLKRKFYLRHQTNLQYLSAKKSIHKKLLKALMEDSYLRTYLQTNIKKLNKMKVNYDKLSAYEIEFLNLIIHDHDLQVLHKNPKLRTYIFDAYMTGFLENFKAMNQKYLYILNDYEKHMDKLKAFMDEKRHVARESFEMKLFSHALDFANTKRIMDIKRILERQKKPSIKAFFDMFHSELFSNVKVWLLTPEVVSSILPLDFNLFDLVIFDEASQMYVEKGIPSIYRAKKVVIAGDPKQLRPSSLGMGRVLEEDPFEEDEILKNVTYDAKSLLDLARYRYKEALLNYHYRSQYQELIEFSNHAFYQGKLIISPNVKTPDQPPISYLYVKKGQFIKKHNLEEAKAVIKLLKKVLKDKSPEESIGIITFNSTQRDCILNLMDEVLFKKSIHQKRLEKEVFRKVPEGDQSLFVKNIENVQGDERDIIIFSMAYGQDESGVIKRRFGWLNHEGGQNRLNVAITRARKKIYFVSSIYPEALKVDDLSGQGPKLLKDFMRYCFYISNQKQDMAQEVLLSLYKKESMTQKHTHSFMKEDIKHRLLKSGYLVNENIGIGQFIIDLAIYDEEYNAYKLAIICDLNDDRTFTARKELLHQERFLMARGWKVYRVFHMNWYEDAHKVLREIKQKLK</sequence>
<dbReference type="SUPFAM" id="SSF52540">
    <property type="entry name" value="P-loop containing nucleoside triphosphate hydrolases"/>
    <property type="match status" value="1"/>
</dbReference>
<dbReference type="InterPro" id="IPR010997">
    <property type="entry name" value="HRDC-like_sf"/>
</dbReference>
<dbReference type="SUPFAM" id="SSF47819">
    <property type="entry name" value="HRDC-like"/>
    <property type="match status" value="1"/>
</dbReference>
<comment type="similarity">
    <text evidence="1">Belongs to the DNA2/NAM7 helicase family.</text>
</comment>
<dbReference type="GO" id="GO:0043139">
    <property type="term" value="F:5'-3' DNA helicase activity"/>
    <property type="evidence" value="ECO:0007669"/>
    <property type="project" value="TreeGrafter"/>
</dbReference>
<evidence type="ECO:0000256" key="3">
    <source>
        <dbReference type="ARBA" id="ARBA00022801"/>
    </source>
</evidence>
<dbReference type="RefSeq" id="WP_312032284.1">
    <property type="nucleotide sequence ID" value="NZ_CP051151.1"/>
</dbReference>
<proteinExistence type="inferred from homology"/>
<dbReference type="Pfam" id="PF00570">
    <property type="entry name" value="HRDC"/>
    <property type="match status" value="1"/>
</dbReference>
<dbReference type="Pfam" id="PF13195">
    <property type="entry name" value="DUF4011"/>
    <property type="match status" value="1"/>
</dbReference>
<dbReference type="InterPro" id="IPR041679">
    <property type="entry name" value="DNA2/NAM7-like_C"/>
</dbReference>
<dbReference type="EMBL" id="CP051151">
    <property type="protein sequence ID" value="QLY39801.1"/>
    <property type="molecule type" value="Genomic_DNA"/>
</dbReference>
<dbReference type="Pfam" id="PF13086">
    <property type="entry name" value="AAA_11"/>
    <property type="match status" value="1"/>
</dbReference>
<dbReference type="GO" id="GO:0003676">
    <property type="term" value="F:nucleic acid binding"/>
    <property type="evidence" value="ECO:0007669"/>
    <property type="project" value="InterPro"/>
</dbReference>
<dbReference type="InterPro" id="IPR025103">
    <property type="entry name" value="DUF4011"/>
</dbReference>
<evidence type="ECO:0000313" key="8">
    <source>
        <dbReference type="Proteomes" id="UP000512167"/>
    </source>
</evidence>
<keyword evidence="2" id="KW-0547">Nucleotide-binding</keyword>
<dbReference type="Gene3D" id="1.10.150.80">
    <property type="entry name" value="HRDC domain"/>
    <property type="match status" value="1"/>
</dbReference>
<keyword evidence="4" id="KW-0347">Helicase</keyword>
<dbReference type="InterPro" id="IPR002121">
    <property type="entry name" value="HRDC_dom"/>
</dbReference>
<dbReference type="GO" id="GO:0016787">
    <property type="term" value="F:hydrolase activity"/>
    <property type="evidence" value="ECO:0007669"/>
    <property type="project" value="UniProtKB-KW"/>
</dbReference>
<keyword evidence="3" id="KW-0378">Hydrolase</keyword>
<feature type="domain" description="HRDC" evidence="6">
    <location>
        <begin position="1"/>
        <end position="83"/>
    </location>
</feature>
<dbReference type="InterPro" id="IPR050534">
    <property type="entry name" value="Coronavir_polyprotein_1ab"/>
</dbReference>